<evidence type="ECO:0000313" key="2">
    <source>
        <dbReference type="EMBL" id="REF96506.1"/>
    </source>
</evidence>
<comment type="caution">
    <text evidence="2">The sequence shown here is derived from an EMBL/GenBank/DDBJ whole genome shotgun (WGS) entry which is preliminary data.</text>
</comment>
<reference evidence="2 3" key="1">
    <citation type="submission" date="2018-08" db="EMBL/GenBank/DDBJ databases">
        <title>Sequencing the genomes of 1000 actinobacteria strains.</title>
        <authorList>
            <person name="Klenk H.-P."/>
        </authorList>
    </citation>
    <scope>NUCLEOTIDE SEQUENCE [LARGE SCALE GENOMIC DNA]</scope>
    <source>
        <strain evidence="2 3">DSM 44099</strain>
    </source>
</reference>
<organism evidence="2 3">
    <name type="scientific">Asanoa ferruginea</name>
    <dbReference type="NCBI Taxonomy" id="53367"/>
    <lineage>
        <taxon>Bacteria</taxon>
        <taxon>Bacillati</taxon>
        <taxon>Actinomycetota</taxon>
        <taxon>Actinomycetes</taxon>
        <taxon>Micromonosporales</taxon>
        <taxon>Micromonosporaceae</taxon>
        <taxon>Asanoa</taxon>
    </lineage>
</organism>
<dbReference type="AlphaFoldDB" id="A0A3D9ZGH8"/>
<feature type="region of interest" description="Disordered" evidence="1">
    <location>
        <begin position="191"/>
        <end position="230"/>
    </location>
</feature>
<evidence type="ECO:0000256" key="1">
    <source>
        <dbReference type="SAM" id="MobiDB-lite"/>
    </source>
</evidence>
<gene>
    <name evidence="2" type="ORF">DFJ67_2488</name>
</gene>
<keyword evidence="3" id="KW-1185">Reference proteome</keyword>
<evidence type="ECO:0000313" key="3">
    <source>
        <dbReference type="Proteomes" id="UP000256913"/>
    </source>
</evidence>
<dbReference type="Proteomes" id="UP000256913">
    <property type="component" value="Unassembled WGS sequence"/>
</dbReference>
<accession>A0A3D9ZGH8</accession>
<protein>
    <submittedName>
        <fullName evidence="2">Uncharacterized protein</fullName>
    </submittedName>
</protein>
<feature type="compositionally biased region" description="Basic residues" evidence="1">
    <location>
        <begin position="217"/>
        <end position="230"/>
    </location>
</feature>
<proteinExistence type="predicted"/>
<name>A0A3D9ZGH8_9ACTN</name>
<feature type="compositionally biased region" description="Basic residues" evidence="1">
    <location>
        <begin position="191"/>
        <end position="200"/>
    </location>
</feature>
<dbReference type="EMBL" id="QUMQ01000001">
    <property type="protein sequence ID" value="REF96506.1"/>
    <property type="molecule type" value="Genomic_DNA"/>
</dbReference>
<sequence>MRCGSLPRRREARLVCPGGLRAGRLMWSSRLRPCRVARLVWACRLRGGPLAGLVCASGLRCGRLAGLVWACRLRGGPLAGLVWRGGLRRGRLTRLVRSGGVRCGALARLLWAALRCGRKARLVRATGTRLRGRRRAAIHALLGRTAVPAGVSAELTGGQMMTRARLNRTRMTARGERRRWRGGWLHGLPGRPHRRRRVRSRSAGTRCGQTGPVDRRRCGRRRHPDRRRWRRHRGRARVLVVGPGLGVVRRPGLLAAAPLRGAVACRPVDPVRIVNHAGHPHIQRSLPSQA</sequence>